<accession>A0A2P2PXC7</accession>
<name>A0A2P2PXC7_RHIMU</name>
<reference evidence="1" key="1">
    <citation type="submission" date="2018-02" db="EMBL/GenBank/DDBJ databases">
        <title>Rhizophora mucronata_Transcriptome.</title>
        <authorList>
            <person name="Meera S.P."/>
            <person name="Sreeshan A."/>
            <person name="Augustine A."/>
        </authorList>
    </citation>
    <scope>NUCLEOTIDE SEQUENCE</scope>
    <source>
        <tissue evidence="1">Leaf</tissue>
    </source>
</reference>
<organism evidence="1">
    <name type="scientific">Rhizophora mucronata</name>
    <name type="common">Asiatic mangrove</name>
    <dbReference type="NCBI Taxonomy" id="61149"/>
    <lineage>
        <taxon>Eukaryota</taxon>
        <taxon>Viridiplantae</taxon>
        <taxon>Streptophyta</taxon>
        <taxon>Embryophyta</taxon>
        <taxon>Tracheophyta</taxon>
        <taxon>Spermatophyta</taxon>
        <taxon>Magnoliopsida</taxon>
        <taxon>eudicotyledons</taxon>
        <taxon>Gunneridae</taxon>
        <taxon>Pentapetalae</taxon>
        <taxon>rosids</taxon>
        <taxon>fabids</taxon>
        <taxon>Malpighiales</taxon>
        <taxon>Rhizophoraceae</taxon>
        <taxon>Rhizophora</taxon>
    </lineage>
</organism>
<dbReference type="AlphaFoldDB" id="A0A2P2PXC7"/>
<proteinExistence type="predicted"/>
<protein>
    <submittedName>
        <fullName evidence="1">Uncharacterized protein</fullName>
    </submittedName>
</protein>
<dbReference type="EMBL" id="GGEC01078922">
    <property type="protein sequence ID" value="MBX59406.1"/>
    <property type="molecule type" value="Transcribed_RNA"/>
</dbReference>
<evidence type="ECO:0000313" key="1">
    <source>
        <dbReference type="EMBL" id="MBX59406.1"/>
    </source>
</evidence>
<sequence length="24" mass="3073">MRLCGWKSRRVKWKGQKLTMKQWH</sequence>